<feature type="modified residue" description="4-aspartylphosphate" evidence="6">
    <location>
        <position position="712"/>
    </location>
</feature>
<gene>
    <name evidence="11" type="ORF">H3V53_08240</name>
</gene>
<dbReference type="CDD" id="cd18161">
    <property type="entry name" value="REC_hyHK_blue-like"/>
    <property type="match status" value="1"/>
</dbReference>
<dbReference type="InterPro" id="IPR001789">
    <property type="entry name" value="Sig_transdc_resp-reg_receiver"/>
</dbReference>
<dbReference type="SUPFAM" id="SSF55874">
    <property type="entry name" value="ATPase domain of HSP90 chaperone/DNA topoisomerase II/histidine kinase"/>
    <property type="match status" value="2"/>
</dbReference>
<dbReference type="NCBIfam" id="TIGR00229">
    <property type="entry name" value="sensory_box"/>
    <property type="match status" value="1"/>
</dbReference>
<evidence type="ECO:0000256" key="5">
    <source>
        <dbReference type="ARBA" id="ARBA00022777"/>
    </source>
</evidence>
<evidence type="ECO:0000313" key="12">
    <source>
        <dbReference type="Proteomes" id="UP001386437"/>
    </source>
</evidence>
<dbReference type="Pfam" id="PF00072">
    <property type="entry name" value="Response_reg"/>
    <property type="match status" value="3"/>
</dbReference>
<dbReference type="PROSITE" id="PS50110">
    <property type="entry name" value="RESPONSE_REGULATORY"/>
    <property type="match status" value="3"/>
</dbReference>
<dbReference type="SMART" id="SM00065">
    <property type="entry name" value="GAF"/>
    <property type="match status" value="1"/>
</dbReference>
<dbReference type="InterPro" id="IPR000014">
    <property type="entry name" value="PAS"/>
</dbReference>
<evidence type="ECO:0000259" key="9">
    <source>
        <dbReference type="PROSITE" id="PS50109"/>
    </source>
</evidence>
<dbReference type="InterPro" id="IPR003018">
    <property type="entry name" value="GAF"/>
</dbReference>
<dbReference type="Gene3D" id="3.40.50.2300">
    <property type="match status" value="3"/>
</dbReference>
<name>A0ABU8INV8_9BURK</name>
<dbReference type="PANTHER" id="PTHR43547">
    <property type="entry name" value="TWO-COMPONENT HISTIDINE KINASE"/>
    <property type="match status" value="1"/>
</dbReference>
<evidence type="ECO:0000256" key="2">
    <source>
        <dbReference type="ARBA" id="ARBA00012438"/>
    </source>
</evidence>
<evidence type="ECO:0000256" key="3">
    <source>
        <dbReference type="ARBA" id="ARBA00022553"/>
    </source>
</evidence>
<evidence type="ECO:0000256" key="6">
    <source>
        <dbReference type="PROSITE-ProRule" id="PRU00169"/>
    </source>
</evidence>
<evidence type="ECO:0000256" key="1">
    <source>
        <dbReference type="ARBA" id="ARBA00000085"/>
    </source>
</evidence>
<feature type="region of interest" description="Disordered" evidence="8">
    <location>
        <begin position="634"/>
        <end position="654"/>
    </location>
</feature>
<dbReference type="PRINTS" id="PR00344">
    <property type="entry name" value="BCTRLSENSOR"/>
</dbReference>
<feature type="domain" description="Response regulatory" evidence="10">
    <location>
        <begin position="1535"/>
        <end position="1649"/>
    </location>
</feature>
<dbReference type="PROSITE" id="PS50109">
    <property type="entry name" value="HIS_KIN"/>
    <property type="match status" value="2"/>
</dbReference>
<dbReference type="CDD" id="cd17574">
    <property type="entry name" value="REC_OmpR"/>
    <property type="match status" value="1"/>
</dbReference>
<feature type="coiled-coil region" evidence="7">
    <location>
        <begin position="968"/>
        <end position="999"/>
    </location>
</feature>
<dbReference type="InterPro" id="IPR036890">
    <property type="entry name" value="HATPase_C_sf"/>
</dbReference>
<comment type="caution">
    <text evidence="11">The sequence shown here is derived from an EMBL/GenBank/DDBJ whole genome shotgun (WGS) entry which is preliminary data.</text>
</comment>
<dbReference type="Proteomes" id="UP001386437">
    <property type="component" value="Unassembled WGS sequence"/>
</dbReference>
<feature type="domain" description="Histidine kinase" evidence="9">
    <location>
        <begin position="1137"/>
        <end position="1360"/>
    </location>
</feature>
<dbReference type="Pfam" id="PF08447">
    <property type="entry name" value="PAS_3"/>
    <property type="match status" value="1"/>
</dbReference>
<dbReference type="CDD" id="cd00156">
    <property type="entry name" value="REC"/>
    <property type="match status" value="1"/>
</dbReference>
<dbReference type="InterPro" id="IPR029016">
    <property type="entry name" value="GAF-like_dom_sf"/>
</dbReference>
<dbReference type="InterPro" id="IPR036097">
    <property type="entry name" value="HisK_dim/P_sf"/>
</dbReference>
<evidence type="ECO:0000256" key="4">
    <source>
        <dbReference type="ARBA" id="ARBA00022679"/>
    </source>
</evidence>
<keyword evidence="12" id="KW-1185">Reference proteome</keyword>
<dbReference type="InterPro" id="IPR003661">
    <property type="entry name" value="HisK_dim/P_dom"/>
</dbReference>
<evidence type="ECO:0000259" key="10">
    <source>
        <dbReference type="PROSITE" id="PS50110"/>
    </source>
</evidence>
<feature type="domain" description="Response regulatory" evidence="10">
    <location>
        <begin position="1380"/>
        <end position="1496"/>
    </location>
</feature>
<organism evidence="11 12">
    <name type="scientific">Paraburkholderia bengalensis</name>
    <dbReference type="NCBI Taxonomy" id="2747562"/>
    <lineage>
        <taxon>Bacteria</taxon>
        <taxon>Pseudomonadati</taxon>
        <taxon>Pseudomonadota</taxon>
        <taxon>Betaproteobacteria</taxon>
        <taxon>Burkholderiales</taxon>
        <taxon>Burkholderiaceae</taxon>
        <taxon>Paraburkholderia</taxon>
    </lineage>
</organism>
<evidence type="ECO:0000313" key="11">
    <source>
        <dbReference type="EMBL" id="MEI5997191.1"/>
    </source>
</evidence>
<dbReference type="InterPro" id="IPR013655">
    <property type="entry name" value="PAS_fold_3"/>
</dbReference>
<dbReference type="RefSeq" id="WP_336597554.1">
    <property type="nucleotide sequence ID" value="NZ_JACFYJ010000009.1"/>
</dbReference>
<comment type="catalytic activity">
    <reaction evidence="1">
        <text>ATP + protein L-histidine = ADP + protein N-phospho-L-histidine.</text>
        <dbReference type="EC" id="2.7.13.3"/>
    </reaction>
</comment>
<dbReference type="Gene3D" id="3.30.450.40">
    <property type="match status" value="2"/>
</dbReference>
<dbReference type="InterPro" id="IPR035965">
    <property type="entry name" value="PAS-like_dom_sf"/>
</dbReference>
<feature type="domain" description="Response regulatory" evidence="10">
    <location>
        <begin position="663"/>
        <end position="779"/>
    </location>
</feature>
<sequence length="1656" mass="179858">MKPDNTMTGAAPEADAALAGGMAASFLAGGGEMGALIRSYDWRATALGAPQDWPQSLKTAIRIMLTSRQPIWIGWGPDLIFFYNDPYQSIIGGKHPAALGQPTSIVWREIWSEIQPLLQTALTGIEGTFTEQKLLIMERNGYPEETYYTFSYSPVPDDHGGTGGIICANSEDTARMLGERQLRLLREIGAATRDALTWRDVCEDSMRALESDPHDITFALFYEVEPGGTVATLAAHCGIAARHPAAPHTIDAAQDSPWPFADVLRSQQLAVVTDLTERFDTPLPSGAWQRPTAQAAVLPVQPSGEAGRSGVLVVGLNPYRLVDDSYRSFLTLTARQIGAALGYAAAYEEERRRAEALAEIDRAKTTFFSNISHEFRTPLTLMLGPLEEMLAKPDTSAEDRLLVEVTHRNGLRLLKLVNALLDFSRIEAGRIEIHPQPTDLAAFTADLASLFRSAIESADMTLEVDCEPLPQLVPIDREMWEKIVLNLLSNAFKFTLAGTISVSMKTTDGGGIELCVADSGIGIPAHEVPRLFERFHRVEGAMGRSVEGSGIGLALVSELVRLHGGTIHVESELGKGSRFRVVLPPAAPVAPGAPVDAAPVDAARGAPGDAPRAITSANAQSYIDAAMRWLPDAQNPADADDASTLPAPGTATDGAQEGVAAGRLLVVDDNADLRDYMRRILTAAGHEVHVAADGEDALAAARKLAPELIVSDVMMPKLDGFGLLRELRADEDLRETPVLLLSARAGEEAKVGGLESGADDYLIKPFAARELLARVAGNLQLARLRRETGNRLRDESRTLEILNRVGTAVAAELDLNRAVQVVVDAATELTGAAFGAFFYNVQDDQGGSYMLYALSGVPKDSFSKFPMPRNTAVFAPTFSGEGIMRSDDITNDPRYGRNPPHHGMPDGHLQVRSYLAAPVVSRTGEVLGGLFFGHPVPGVFTARAERLVEGIAAQAATAIDNARLYQAAQREIAERTKAEEALRELNETLEARVVEAVADRDRLWEFSEDLLVVASFNGQLQRVSPSWTRVLGHDTRWLTLQSYYSLIHADDRAMVEAQLDDLRRTRVPVRHENRLRHIDGSWRWIAWTLSLDPDTARIHGVGRDVTNDRETQEALRHAEEALRVAQKMEAIGKLTGGVAHDFNNLLQVIGGNLQLLADDVVGEERPARRVRNALAGVARGAKLASQLLAFGRRQPLAPKVVNLGRFVRGLDDMLRRALGDGIEIETVVSGGLWNTLVDPFQVENALLNLAINARDAMDGHGKLTIEAGNASLDDSYAKRHADVTPGQYVMVAVTDTGSGMSADVQEHVFEPFFTTKPEGQGTGLGLSMVYGFVKQSGGHVKIYSEPGHGTTIRLYLPRVRDEEDLETDIDAGPAKGGSETILVVEDDEDVRTTVVEMLASLGYRVLKAKDAQSALAIVESGVPIHLLFTDVVMPGPLRSTELARKARERQPGIAVLFTSGYTDNAIVHAGRLDEGVELLSKPYSQEALARKIQHALRLQYARPDDGVTLHAEDSQTVKFVDRHSNETFEAIRHLRILFVEDDELVRVSTAELLRTFGLDVVEAATAAQALQMTDSLPFDVLLTDVGLTDASGVDLAIEATARQPAMCVIFVTGAEAAMSPQQRAQLRDAAQLRKPYDPLDLIDALQACAGERRRTQ</sequence>
<dbReference type="EMBL" id="JACFYJ010000009">
    <property type="protein sequence ID" value="MEI5997191.1"/>
    <property type="molecule type" value="Genomic_DNA"/>
</dbReference>
<evidence type="ECO:0000256" key="8">
    <source>
        <dbReference type="SAM" id="MobiDB-lite"/>
    </source>
</evidence>
<dbReference type="SMART" id="SM00387">
    <property type="entry name" value="HATPase_c"/>
    <property type="match status" value="2"/>
</dbReference>
<dbReference type="InterPro" id="IPR005467">
    <property type="entry name" value="His_kinase_dom"/>
</dbReference>
<dbReference type="CDD" id="cd00130">
    <property type="entry name" value="PAS"/>
    <property type="match status" value="1"/>
</dbReference>
<dbReference type="CDD" id="cd00082">
    <property type="entry name" value="HisKA"/>
    <property type="match status" value="2"/>
</dbReference>
<dbReference type="Gene3D" id="1.10.287.130">
    <property type="match status" value="2"/>
</dbReference>
<dbReference type="CDD" id="cd16919">
    <property type="entry name" value="HATPase_CckA-like"/>
    <property type="match status" value="1"/>
</dbReference>
<dbReference type="Pfam" id="PF02518">
    <property type="entry name" value="HATPase_c"/>
    <property type="match status" value="2"/>
</dbReference>
<feature type="modified residue" description="4-aspartylphosphate" evidence="6">
    <location>
        <position position="1584"/>
    </location>
</feature>
<dbReference type="Pfam" id="PF00512">
    <property type="entry name" value="HisKA"/>
    <property type="match status" value="1"/>
</dbReference>
<dbReference type="SUPFAM" id="SSF47384">
    <property type="entry name" value="Homodimeric domain of signal transducing histidine kinase"/>
    <property type="match status" value="2"/>
</dbReference>
<dbReference type="SMART" id="SM00388">
    <property type="entry name" value="HisKA"/>
    <property type="match status" value="2"/>
</dbReference>
<dbReference type="SUPFAM" id="SSF55781">
    <property type="entry name" value="GAF domain-like"/>
    <property type="match status" value="2"/>
</dbReference>
<accession>A0ABU8INV8</accession>
<dbReference type="Gene3D" id="3.30.450.20">
    <property type="entry name" value="PAS domain"/>
    <property type="match status" value="2"/>
</dbReference>
<reference evidence="11 12" key="1">
    <citation type="journal article" date="2022" name="Arch. Microbiol.">
        <title>Paraburkholderia bengalensis sp. nov. isolated from roots of Oryza sativa, IR64.</title>
        <authorList>
            <person name="Nag P."/>
            <person name="Mondal N."/>
            <person name="Sarkar J."/>
            <person name="Das S."/>
        </authorList>
    </citation>
    <scope>NUCLEOTIDE SEQUENCE [LARGE SCALE GENOMIC DNA]</scope>
    <source>
        <strain evidence="11 12">IR64_4_BI</strain>
    </source>
</reference>
<dbReference type="CDD" id="cd16922">
    <property type="entry name" value="HATPase_EvgS-ArcB-TorS-like"/>
    <property type="match status" value="1"/>
</dbReference>
<dbReference type="SUPFAM" id="SSF52172">
    <property type="entry name" value="CheY-like"/>
    <property type="match status" value="3"/>
</dbReference>
<feature type="domain" description="Histidine kinase" evidence="9">
    <location>
        <begin position="370"/>
        <end position="587"/>
    </location>
</feature>
<proteinExistence type="predicted"/>
<dbReference type="InterPro" id="IPR011006">
    <property type="entry name" value="CheY-like_superfamily"/>
</dbReference>
<keyword evidence="4" id="KW-0808">Transferase</keyword>
<dbReference type="SUPFAM" id="SSF55785">
    <property type="entry name" value="PYP-like sensor domain (PAS domain)"/>
    <property type="match status" value="1"/>
</dbReference>
<keyword evidence="7" id="KW-0175">Coiled coil</keyword>
<feature type="modified residue" description="4-aspartylphosphate" evidence="6">
    <location>
        <position position="1430"/>
    </location>
</feature>
<keyword evidence="3 6" id="KW-0597">Phosphoprotein</keyword>
<evidence type="ECO:0000256" key="7">
    <source>
        <dbReference type="SAM" id="Coils"/>
    </source>
</evidence>
<dbReference type="EC" id="2.7.13.3" evidence="2"/>
<dbReference type="Gene3D" id="3.30.565.10">
    <property type="entry name" value="Histidine kinase-like ATPase, C-terminal domain"/>
    <property type="match status" value="2"/>
</dbReference>
<dbReference type="SMART" id="SM00448">
    <property type="entry name" value="REC"/>
    <property type="match status" value="3"/>
</dbReference>
<dbReference type="InterPro" id="IPR003594">
    <property type="entry name" value="HATPase_dom"/>
</dbReference>
<dbReference type="Pfam" id="PF13185">
    <property type="entry name" value="GAF_2"/>
    <property type="match status" value="1"/>
</dbReference>
<dbReference type="PANTHER" id="PTHR43547:SF2">
    <property type="entry name" value="HYBRID SIGNAL TRANSDUCTION HISTIDINE KINASE C"/>
    <property type="match status" value="1"/>
</dbReference>
<dbReference type="InterPro" id="IPR004358">
    <property type="entry name" value="Sig_transdc_His_kin-like_C"/>
</dbReference>
<keyword evidence="5" id="KW-0418">Kinase</keyword>
<protein>
    <recommendedName>
        <fullName evidence="2">histidine kinase</fullName>
        <ecNumber evidence="2">2.7.13.3</ecNumber>
    </recommendedName>
</protein>